<evidence type="ECO:0000256" key="1">
    <source>
        <dbReference type="SAM" id="MobiDB-lite"/>
    </source>
</evidence>
<feature type="region of interest" description="Disordered" evidence="1">
    <location>
        <begin position="163"/>
        <end position="202"/>
    </location>
</feature>
<feature type="compositionally biased region" description="Pro residues" evidence="1">
    <location>
        <begin position="163"/>
        <end position="180"/>
    </location>
</feature>
<dbReference type="Proteomes" id="UP001374579">
    <property type="component" value="Unassembled WGS sequence"/>
</dbReference>
<feature type="region of interest" description="Disordered" evidence="1">
    <location>
        <begin position="41"/>
        <end position="67"/>
    </location>
</feature>
<reference evidence="2 3" key="1">
    <citation type="submission" date="2024-02" db="EMBL/GenBank/DDBJ databases">
        <title>Chromosome-scale genome assembly of the rough periwinkle Littorina saxatilis.</title>
        <authorList>
            <person name="De Jode A."/>
            <person name="Faria R."/>
            <person name="Formenti G."/>
            <person name="Sims Y."/>
            <person name="Smith T.P."/>
            <person name="Tracey A."/>
            <person name="Wood J.M.D."/>
            <person name="Zagrodzka Z.B."/>
            <person name="Johannesson K."/>
            <person name="Butlin R.K."/>
            <person name="Leder E.H."/>
        </authorList>
    </citation>
    <scope>NUCLEOTIDE SEQUENCE [LARGE SCALE GENOMIC DNA]</scope>
    <source>
        <strain evidence="2">Snail1</strain>
        <tissue evidence="2">Muscle</tissue>
    </source>
</reference>
<protein>
    <submittedName>
        <fullName evidence="2">Uncharacterized protein</fullName>
    </submittedName>
</protein>
<accession>A0AAN9BTG2</accession>
<dbReference type="EMBL" id="JBAMIC010000003">
    <property type="protein sequence ID" value="KAK7111036.1"/>
    <property type="molecule type" value="Genomic_DNA"/>
</dbReference>
<keyword evidence="3" id="KW-1185">Reference proteome</keyword>
<comment type="caution">
    <text evidence="2">The sequence shown here is derived from an EMBL/GenBank/DDBJ whole genome shotgun (WGS) entry which is preliminary data.</text>
</comment>
<name>A0AAN9BTG2_9CAEN</name>
<gene>
    <name evidence="2" type="ORF">V1264_014818</name>
</gene>
<evidence type="ECO:0000313" key="2">
    <source>
        <dbReference type="EMBL" id="KAK7111036.1"/>
    </source>
</evidence>
<feature type="compositionally biased region" description="Polar residues" evidence="1">
    <location>
        <begin position="186"/>
        <end position="197"/>
    </location>
</feature>
<sequence length="254" mass="28355">MDEIDEGMFNVESAVRQLKPDYILQHVLEAEERQWSKVHLGLDHNDDSSSTPTSSSPHTSSGSFEQHDPGVVLLRHGTSMRKIHNYFSQLELRKCCLHLAGRKSTFQSMRVVHASNNSVDDGSAKRSAAPQSFVTHLEDKELRAFKHAFLCAAYPVLAAPDPPSPFSPSPVNPQSDPGPPNHRTADVQNSSTGTATPYSLHDSGLEESEDLAFIPSESICAHLQRAFHLTDEKFRDYRHLINKTYVRKSAQKVR</sequence>
<organism evidence="2 3">
    <name type="scientific">Littorina saxatilis</name>
    <dbReference type="NCBI Taxonomy" id="31220"/>
    <lineage>
        <taxon>Eukaryota</taxon>
        <taxon>Metazoa</taxon>
        <taxon>Spiralia</taxon>
        <taxon>Lophotrochozoa</taxon>
        <taxon>Mollusca</taxon>
        <taxon>Gastropoda</taxon>
        <taxon>Caenogastropoda</taxon>
        <taxon>Littorinimorpha</taxon>
        <taxon>Littorinoidea</taxon>
        <taxon>Littorinidae</taxon>
        <taxon>Littorina</taxon>
    </lineage>
</organism>
<evidence type="ECO:0000313" key="3">
    <source>
        <dbReference type="Proteomes" id="UP001374579"/>
    </source>
</evidence>
<proteinExistence type="predicted"/>
<dbReference type="AlphaFoldDB" id="A0AAN9BTG2"/>
<feature type="compositionally biased region" description="Low complexity" evidence="1">
    <location>
        <begin position="48"/>
        <end position="63"/>
    </location>
</feature>